<proteinExistence type="predicted"/>
<dbReference type="Proteomes" id="UP000694867">
    <property type="component" value="Unplaced"/>
</dbReference>
<accession>A0AAJ6VW55</accession>
<protein>
    <submittedName>
        <fullName evidence="2">Uncharacterized protein LOC100905959</fullName>
    </submittedName>
</protein>
<reference evidence="2" key="1">
    <citation type="submission" date="2025-08" db="UniProtKB">
        <authorList>
            <consortium name="RefSeq"/>
        </authorList>
    </citation>
    <scope>IDENTIFICATION</scope>
</reference>
<dbReference type="RefSeq" id="XP_003740126.1">
    <property type="nucleotide sequence ID" value="XM_003740078.3"/>
</dbReference>
<dbReference type="PANTHER" id="PTHR31919">
    <property type="entry name" value="ZINC FINGERS AND HOMEOBOXES PROTEIN 1, ISOFORM 2"/>
    <property type="match status" value="1"/>
</dbReference>
<dbReference type="Pfam" id="PF17826">
    <property type="entry name" value="DUF5588"/>
    <property type="match status" value="1"/>
</dbReference>
<dbReference type="PANTHER" id="PTHR31919:SF1">
    <property type="entry name" value="ZINC FINGERS AND HOMEOBOXES PROTEIN 1, ISOFORM 2"/>
    <property type="match status" value="1"/>
</dbReference>
<sequence length="265" mass="30033">MFGDFNDDIFDEEATTKTVSEPVVLLEREPDWFFNEAPSSDKQERWLASKYVADRLYRKKDFRAAARAYVKSIEACPNRNLGLLRDCVDGAARSFCRAGPAFAAESKKYLEKLSSMATCEDHRFSLASTALLMSVDIRSLQTLLDCEPQAGDLWKKLGEEYSSQGKLLFAACCFLRAASCARCSVHESEDRFKAQNWALSREMKVRVDGLLNHFEEPAAAIELIQKFNTERTDPRGAADQSFEDFWFPAEEVMVKRMGQPTEDGD</sequence>
<dbReference type="GeneID" id="100905959"/>
<name>A0AAJ6VW55_9ACAR</name>
<gene>
    <name evidence="2" type="primary">LOC100905959</name>
</gene>
<evidence type="ECO:0000313" key="1">
    <source>
        <dbReference type="Proteomes" id="UP000694867"/>
    </source>
</evidence>
<organism evidence="1 2">
    <name type="scientific">Galendromus occidentalis</name>
    <name type="common">western predatory mite</name>
    <dbReference type="NCBI Taxonomy" id="34638"/>
    <lineage>
        <taxon>Eukaryota</taxon>
        <taxon>Metazoa</taxon>
        <taxon>Ecdysozoa</taxon>
        <taxon>Arthropoda</taxon>
        <taxon>Chelicerata</taxon>
        <taxon>Arachnida</taxon>
        <taxon>Acari</taxon>
        <taxon>Parasitiformes</taxon>
        <taxon>Mesostigmata</taxon>
        <taxon>Gamasina</taxon>
        <taxon>Phytoseioidea</taxon>
        <taxon>Phytoseiidae</taxon>
        <taxon>Typhlodrominae</taxon>
        <taxon>Galendromus</taxon>
    </lineage>
</organism>
<keyword evidence="1" id="KW-1185">Reference proteome</keyword>
<evidence type="ECO:0000313" key="2">
    <source>
        <dbReference type="RefSeq" id="XP_003740126.1"/>
    </source>
</evidence>
<dbReference type="InterPro" id="IPR041404">
    <property type="entry name" value="DUF5588"/>
</dbReference>
<dbReference type="KEGG" id="goe:100905959"/>
<dbReference type="AlphaFoldDB" id="A0AAJ6VW55"/>